<feature type="compositionally biased region" description="Polar residues" evidence="1">
    <location>
        <begin position="40"/>
        <end position="49"/>
    </location>
</feature>
<evidence type="ECO:0000256" key="2">
    <source>
        <dbReference type="SAM" id="SignalP"/>
    </source>
</evidence>
<keyword evidence="4" id="KW-1185">Reference proteome</keyword>
<evidence type="ECO:0000313" key="3">
    <source>
        <dbReference type="EMBL" id="VVD02131.1"/>
    </source>
</evidence>
<dbReference type="Proteomes" id="UP000324832">
    <property type="component" value="Unassembled WGS sequence"/>
</dbReference>
<organism evidence="3 4">
    <name type="scientific">Leptidea sinapis</name>
    <dbReference type="NCBI Taxonomy" id="189913"/>
    <lineage>
        <taxon>Eukaryota</taxon>
        <taxon>Metazoa</taxon>
        <taxon>Ecdysozoa</taxon>
        <taxon>Arthropoda</taxon>
        <taxon>Hexapoda</taxon>
        <taxon>Insecta</taxon>
        <taxon>Pterygota</taxon>
        <taxon>Neoptera</taxon>
        <taxon>Endopterygota</taxon>
        <taxon>Lepidoptera</taxon>
        <taxon>Glossata</taxon>
        <taxon>Ditrysia</taxon>
        <taxon>Papilionoidea</taxon>
        <taxon>Pieridae</taxon>
        <taxon>Dismorphiinae</taxon>
        <taxon>Leptidea</taxon>
    </lineage>
</organism>
<dbReference type="AlphaFoldDB" id="A0A5E4QVC3"/>
<reference evidence="3 4" key="1">
    <citation type="submission" date="2017-07" db="EMBL/GenBank/DDBJ databases">
        <authorList>
            <person name="Talla V."/>
            <person name="Backstrom N."/>
        </authorList>
    </citation>
    <scope>NUCLEOTIDE SEQUENCE [LARGE SCALE GENOMIC DNA]</scope>
</reference>
<keyword evidence="2" id="KW-0732">Signal</keyword>
<sequence>MKVFIAVFLLAAVFVSAESGHPNCYTSHDLDNQEDGSWPNPGSISNFNIPDSFGHQGEHQHSKSHKKHAH</sequence>
<protein>
    <submittedName>
        <fullName evidence="3">Uncharacterized protein</fullName>
    </submittedName>
</protein>
<feature type="region of interest" description="Disordered" evidence="1">
    <location>
        <begin position="24"/>
        <end position="70"/>
    </location>
</feature>
<evidence type="ECO:0000256" key="1">
    <source>
        <dbReference type="SAM" id="MobiDB-lite"/>
    </source>
</evidence>
<accession>A0A5E4QVC3</accession>
<name>A0A5E4QVC3_9NEOP</name>
<gene>
    <name evidence="3" type="ORF">LSINAPIS_LOCUS12407</name>
</gene>
<feature type="signal peptide" evidence="2">
    <location>
        <begin position="1"/>
        <end position="17"/>
    </location>
</feature>
<dbReference type="EMBL" id="FZQP02005811">
    <property type="protein sequence ID" value="VVD02131.1"/>
    <property type="molecule type" value="Genomic_DNA"/>
</dbReference>
<feature type="chain" id="PRO_5023135176" evidence="2">
    <location>
        <begin position="18"/>
        <end position="70"/>
    </location>
</feature>
<evidence type="ECO:0000313" key="4">
    <source>
        <dbReference type="Proteomes" id="UP000324832"/>
    </source>
</evidence>
<proteinExistence type="predicted"/>